<reference evidence="3" key="1">
    <citation type="journal article" date="2019" name="Int. J. Syst. Evol. Microbiol.">
        <title>The Global Catalogue of Microorganisms (GCM) 10K type strain sequencing project: providing services to taxonomists for standard genome sequencing and annotation.</title>
        <authorList>
            <consortium name="The Broad Institute Genomics Platform"/>
            <consortium name="The Broad Institute Genome Sequencing Center for Infectious Disease"/>
            <person name="Wu L."/>
            <person name="Ma J."/>
        </authorList>
    </citation>
    <scope>NUCLEOTIDE SEQUENCE [LARGE SCALE GENOMIC DNA]</scope>
    <source>
        <strain evidence="3">KACC 14249</strain>
    </source>
</reference>
<name>A0ABW1J8E7_9ACTN</name>
<protein>
    <submittedName>
        <fullName evidence="2">Uncharacterized protein</fullName>
    </submittedName>
</protein>
<evidence type="ECO:0000256" key="1">
    <source>
        <dbReference type="SAM" id="Phobius"/>
    </source>
</evidence>
<sequence>MTTPPQHRIDLRAVAVTALVTGLGSTAIALVAGIISTPKNQVTLDIVLRSLMVAVLLALVLPSVLDRQPRIAATALYPSVLAGATLGYLINPYSWSGRSFVTQLVLDAGPATAVADLMLWLVLVAVACTRVAADDRAPVSTPNGYTAT</sequence>
<organism evidence="2 3">
    <name type="scientific">Angustibacter luteus</name>
    <dbReference type="NCBI Taxonomy" id="658456"/>
    <lineage>
        <taxon>Bacteria</taxon>
        <taxon>Bacillati</taxon>
        <taxon>Actinomycetota</taxon>
        <taxon>Actinomycetes</taxon>
        <taxon>Kineosporiales</taxon>
        <taxon>Kineosporiaceae</taxon>
    </lineage>
</organism>
<dbReference type="EMBL" id="JBHSRD010000002">
    <property type="protein sequence ID" value="MFC6005546.1"/>
    <property type="molecule type" value="Genomic_DNA"/>
</dbReference>
<keyword evidence="1" id="KW-0812">Transmembrane</keyword>
<feature type="transmembrane region" description="Helical" evidence="1">
    <location>
        <begin position="12"/>
        <end position="34"/>
    </location>
</feature>
<comment type="caution">
    <text evidence="2">The sequence shown here is derived from an EMBL/GenBank/DDBJ whole genome shotgun (WGS) entry which is preliminary data.</text>
</comment>
<dbReference type="RefSeq" id="WP_345716435.1">
    <property type="nucleotide sequence ID" value="NZ_BAABFP010000005.1"/>
</dbReference>
<accession>A0ABW1J8E7</accession>
<feature type="transmembrane region" description="Helical" evidence="1">
    <location>
        <begin position="46"/>
        <end position="64"/>
    </location>
</feature>
<feature type="transmembrane region" description="Helical" evidence="1">
    <location>
        <begin position="71"/>
        <end position="90"/>
    </location>
</feature>
<evidence type="ECO:0000313" key="3">
    <source>
        <dbReference type="Proteomes" id="UP001596189"/>
    </source>
</evidence>
<feature type="transmembrane region" description="Helical" evidence="1">
    <location>
        <begin position="110"/>
        <end position="133"/>
    </location>
</feature>
<proteinExistence type="predicted"/>
<keyword evidence="3" id="KW-1185">Reference proteome</keyword>
<evidence type="ECO:0000313" key="2">
    <source>
        <dbReference type="EMBL" id="MFC6005546.1"/>
    </source>
</evidence>
<keyword evidence="1" id="KW-0472">Membrane</keyword>
<keyword evidence="1" id="KW-1133">Transmembrane helix</keyword>
<gene>
    <name evidence="2" type="ORF">ACFQDO_00245</name>
</gene>
<dbReference type="Proteomes" id="UP001596189">
    <property type="component" value="Unassembled WGS sequence"/>
</dbReference>